<evidence type="ECO:0000256" key="1">
    <source>
        <dbReference type="SAM" id="MobiDB-lite"/>
    </source>
</evidence>
<feature type="region of interest" description="Disordered" evidence="1">
    <location>
        <begin position="1"/>
        <end position="33"/>
    </location>
</feature>
<name>A0A8H5F8W7_9AGAR</name>
<accession>A0A8H5F8W7</accession>
<dbReference type="Proteomes" id="UP000567179">
    <property type="component" value="Unassembled WGS sequence"/>
</dbReference>
<reference evidence="2 3" key="1">
    <citation type="journal article" date="2020" name="ISME J.">
        <title>Uncovering the hidden diversity of litter-decomposition mechanisms in mushroom-forming fungi.</title>
        <authorList>
            <person name="Floudas D."/>
            <person name="Bentzer J."/>
            <person name="Ahren D."/>
            <person name="Johansson T."/>
            <person name="Persson P."/>
            <person name="Tunlid A."/>
        </authorList>
    </citation>
    <scope>NUCLEOTIDE SEQUENCE [LARGE SCALE GENOMIC DNA]</scope>
    <source>
        <strain evidence="2 3">CBS 101986</strain>
    </source>
</reference>
<proteinExistence type="predicted"/>
<dbReference type="OrthoDB" id="2743768at2759"/>
<feature type="compositionally biased region" description="Low complexity" evidence="1">
    <location>
        <begin position="14"/>
        <end position="28"/>
    </location>
</feature>
<dbReference type="AlphaFoldDB" id="A0A8H5F8W7"/>
<protein>
    <submittedName>
        <fullName evidence="2">Uncharacterized protein</fullName>
    </submittedName>
</protein>
<evidence type="ECO:0000313" key="3">
    <source>
        <dbReference type="Proteomes" id="UP000567179"/>
    </source>
</evidence>
<sequence>MTSHLFTRLPVAATNSSRSSTGRYGTTNRRSRGHLRQVGPKVTIQAEHVKRFCSVVDNQGESIATSRIKEAQMPTSSQLLLNDSSYIRCFPVMLMATRSTLVHLSKFQRFPHARWRGASCDMCEDESCIMTLYRRGRVTDHENIFHITKESDYLVLFITDTEVGVTQLKGSSLRALAHLPHPVSGVVHGQDGHIC</sequence>
<gene>
    <name evidence="2" type="ORF">D9619_004591</name>
</gene>
<comment type="caution">
    <text evidence="2">The sequence shown here is derived from an EMBL/GenBank/DDBJ whole genome shotgun (WGS) entry which is preliminary data.</text>
</comment>
<organism evidence="2 3">
    <name type="scientific">Psilocybe cf. subviscida</name>
    <dbReference type="NCBI Taxonomy" id="2480587"/>
    <lineage>
        <taxon>Eukaryota</taxon>
        <taxon>Fungi</taxon>
        <taxon>Dikarya</taxon>
        <taxon>Basidiomycota</taxon>
        <taxon>Agaricomycotina</taxon>
        <taxon>Agaricomycetes</taxon>
        <taxon>Agaricomycetidae</taxon>
        <taxon>Agaricales</taxon>
        <taxon>Agaricineae</taxon>
        <taxon>Strophariaceae</taxon>
        <taxon>Psilocybe</taxon>
    </lineage>
</organism>
<evidence type="ECO:0000313" key="2">
    <source>
        <dbReference type="EMBL" id="KAF5327867.1"/>
    </source>
</evidence>
<keyword evidence="3" id="KW-1185">Reference proteome</keyword>
<dbReference type="EMBL" id="JAACJJ010000014">
    <property type="protein sequence ID" value="KAF5327867.1"/>
    <property type="molecule type" value="Genomic_DNA"/>
</dbReference>